<dbReference type="SUPFAM" id="SSF143100">
    <property type="entry name" value="TTHA1013/TTHA0281-like"/>
    <property type="match status" value="1"/>
</dbReference>
<dbReference type="Gene3D" id="3.40.1350.10">
    <property type="match status" value="1"/>
</dbReference>
<accession>A0A1J0LQF0</accession>
<evidence type="ECO:0000313" key="3">
    <source>
        <dbReference type="Proteomes" id="UP000182993"/>
    </source>
</evidence>
<feature type="compositionally biased region" description="Basic and acidic residues" evidence="1">
    <location>
        <begin position="107"/>
        <end position="129"/>
    </location>
</feature>
<reference evidence="3" key="1">
    <citation type="submission" date="2016-06" db="EMBL/GenBank/DDBJ databases">
        <title>Whole genome sequencing of Thermus brockianus strain GE-1.</title>
        <authorList>
            <person name="Schaefers C."/>
            <person name="Blank S."/>
            <person name="Wiebusch S."/>
            <person name="Elleuche S."/>
            <person name="Antranikian G."/>
        </authorList>
    </citation>
    <scope>NUCLEOTIDE SEQUENCE [LARGE SCALE GENOMIC DNA]</scope>
    <source>
        <strain evidence="3">GE-1</strain>
    </source>
</reference>
<sequence length="368" mass="41336">MLEAVGVISRYLQSAMAQARYDLVGPGRFLAEIPELGLRVEASHLEAAREALQEALEAWLLEALRTGLTPPGLEGGEDPVRARFFALAGEMWRLLREPPRPVPEAPEPQKPEAPEPPKEKGEGGKPRKPASLEEWLKGLGIQVVKKPQAEEEEKEKVLTRLALFLGDRYPSLEKLYERLKQSLSTKRQFELSLSEASQEEIANSTQFCTMLKQYALLTSYHYKSEERRIRAKASTEGWVQNFLTGGWLERYVAERLRKFLRSKNLPHEVAVGYQVTLPGGDAMELDVLVRVGDRVYWFEAKTGDFQAHIAKYAGLKKVLGLSARESFLVLLGMDKARAKELTALHGLTVVNQANFVEVFQEVLEGNAP</sequence>
<dbReference type="KEGG" id="tbc:A0O31_00328"/>
<feature type="region of interest" description="Disordered" evidence="1">
    <location>
        <begin position="98"/>
        <end position="129"/>
    </location>
</feature>
<evidence type="ECO:0000256" key="1">
    <source>
        <dbReference type="SAM" id="MobiDB-lite"/>
    </source>
</evidence>
<dbReference type="InterPro" id="IPR049389">
    <property type="entry name" value="TTHA0281-like"/>
</dbReference>
<dbReference type="Gene3D" id="3.30.160.250">
    <property type="match status" value="1"/>
</dbReference>
<name>A0A1J0LQF0_THEBO</name>
<dbReference type="SUPFAM" id="SSF52980">
    <property type="entry name" value="Restriction endonuclease-like"/>
    <property type="match status" value="1"/>
</dbReference>
<protein>
    <recommendedName>
        <fullName evidence="4">DUF1887 family protein</fullName>
    </recommendedName>
</protein>
<dbReference type="Pfam" id="PF21748">
    <property type="entry name" value="UPF0150"/>
    <property type="match status" value="1"/>
</dbReference>
<dbReference type="InterPro" id="IPR035069">
    <property type="entry name" value="TTHA1013/TTHA0281-like"/>
</dbReference>
<organism evidence="2 3">
    <name type="scientific">Thermus brockianus</name>
    <dbReference type="NCBI Taxonomy" id="56956"/>
    <lineage>
        <taxon>Bacteria</taxon>
        <taxon>Thermotogati</taxon>
        <taxon>Deinococcota</taxon>
        <taxon>Deinococci</taxon>
        <taxon>Thermales</taxon>
        <taxon>Thermaceae</taxon>
        <taxon>Thermus</taxon>
    </lineage>
</organism>
<dbReference type="Proteomes" id="UP000182993">
    <property type="component" value="Chromosome"/>
</dbReference>
<proteinExistence type="predicted"/>
<gene>
    <name evidence="2" type="ORF">A0O31_00328</name>
</gene>
<dbReference type="InterPro" id="IPR011856">
    <property type="entry name" value="tRNA_endonuc-like_dom_sf"/>
</dbReference>
<evidence type="ECO:0008006" key="4">
    <source>
        <dbReference type="Google" id="ProtNLM"/>
    </source>
</evidence>
<dbReference type="AlphaFoldDB" id="A0A1J0LQF0"/>
<dbReference type="STRING" id="56956.A0O31_00328"/>
<evidence type="ECO:0000313" key="2">
    <source>
        <dbReference type="EMBL" id="APD08545.1"/>
    </source>
</evidence>
<dbReference type="GO" id="GO:0003676">
    <property type="term" value="F:nucleic acid binding"/>
    <property type="evidence" value="ECO:0007669"/>
    <property type="project" value="InterPro"/>
</dbReference>
<dbReference type="InterPro" id="IPR011335">
    <property type="entry name" value="Restrct_endonuc-II-like"/>
</dbReference>
<dbReference type="EMBL" id="CP016312">
    <property type="protein sequence ID" value="APD08545.1"/>
    <property type="molecule type" value="Genomic_DNA"/>
</dbReference>
<dbReference type="RefSeq" id="WP_071676395.1">
    <property type="nucleotide sequence ID" value="NZ_CP016312.1"/>
</dbReference>